<reference evidence="1 2" key="1">
    <citation type="submission" date="2008-07" db="EMBL/GenBank/DDBJ databases">
        <authorList>
            <person name="El-Sayed N."/>
            <person name="Caler E."/>
            <person name="Inman J."/>
            <person name="Amedeo P."/>
            <person name="Hass B."/>
            <person name="Wortman J."/>
        </authorList>
    </citation>
    <scope>NUCLEOTIDE SEQUENCE [LARGE SCALE GENOMIC DNA]</scope>
    <source>
        <strain evidence="2">ATCC 50983 / TXsc</strain>
    </source>
</reference>
<protein>
    <submittedName>
        <fullName evidence="1">Uncharacterized protein</fullName>
    </submittedName>
</protein>
<sequence length="67" mass="7053">MFSALTAARMATPMVRLASPAMARFAAPLACRSFGTLIGKQAPAFAAQACMPDNTLRTVNSSDYKGK</sequence>
<evidence type="ECO:0000313" key="2">
    <source>
        <dbReference type="Proteomes" id="UP000007800"/>
    </source>
</evidence>
<dbReference type="RefSeq" id="XP_002788019.1">
    <property type="nucleotide sequence ID" value="XM_002787973.1"/>
</dbReference>
<dbReference type="InParanoid" id="C5K6S9"/>
<dbReference type="Proteomes" id="UP000007800">
    <property type="component" value="Unassembled WGS sequence"/>
</dbReference>
<organism evidence="2">
    <name type="scientific">Perkinsus marinus (strain ATCC 50983 / TXsc)</name>
    <dbReference type="NCBI Taxonomy" id="423536"/>
    <lineage>
        <taxon>Eukaryota</taxon>
        <taxon>Sar</taxon>
        <taxon>Alveolata</taxon>
        <taxon>Perkinsozoa</taxon>
        <taxon>Perkinsea</taxon>
        <taxon>Perkinsida</taxon>
        <taxon>Perkinsidae</taxon>
        <taxon>Perkinsus</taxon>
    </lineage>
</organism>
<gene>
    <name evidence="1" type="ORF">Pmar_PMAR024231</name>
</gene>
<dbReference type="GeneID" id="9058171"/>
<dbReference type="AlphaFoldDB" id="C5K6S9"/>
<keyword evidence="2" id="KW-1185">Reference proteome</keyword>
<name>C5K6S9_PERM5</name>
<proteinExistence type="predicted"/>
<accession>C5K6S9</accession>
<evidence type="ECO:0000313" key="1">
    <source>
        <dbReference type="EMBL" id="EER19815.1"/>
    </source>
</evidence>
<dbReference type="EMBL" id="GG670899">
    <property type="protein sequence ID" value="EER19815.1"/>
    <property type="molecule type" value="Genomic_DNA"/>
</dbReference>